<reference evidence="17" key="1">
    <citation type="submission" date="2017-02" db="UniProtKB">
        <authorList>
            <consortium name="WormBaseParasite"/>
        </authorList>
    </citation>
    <scope>IDENTIFICATION</scope>
</reference>
<dbReference type="SUPFAM" id="SSF48403">
    <property type="entry name" value="Ankyrin repeat"/>
    <property type="match status" value="1"/>
</dbReference>
<dbReference type="SMART" id="SM00248">
    <property type="entry name" value="ANK"/>
    <property type="match status" value="7"/>
</dbReference>
<keyword evidence="3" id="KW-0716">Sensory transduction</keyword>
<dbReference type="GO" id="GO:0005216">
    <property type="term" value="F:monoatomic ion channel activity"/>
    <property type="evidence" value="ECO:0007669"/>
    <property type="project" value="InterPro"/>
</dbReference>
<evidence type="ECO:0000256" key="11">
    <source>
        <dbReference type="ARBA" id="ARBA00023303"/>
    </source>
</evidence>
<dbReference type="Proteomes" id="UP000046393">
    <property type="component" value="Unplaced"/>
</dbReference>
<dbReference type="STRING" id="451379.A0A0N5AQK9"/>
<dbReference type="Pfam" id="PF12796">
    <property type="entry name" value="Ank_2"/>
    <property type="match status" value="1"/>
</dbReference>
<evidence type="ECO:0000256" key="3">
    <source>
        <dbReference type="ARBA" id="ARBA00022606"/>
    </source>
</evidence>
<feature type="transmembrane region" description="Helical" evidence="14">
    <location>
        <begin position="807"/>
        <end position="827"/>
    </location>
</feature>
<name>A0A0N5AQK9_9BILA</name>
<keyword evidence="10" id="KW-0325">Glycoprotein</keyword>
<feature type="repeat" description="ANK" evidence="12">
    <location>
        <begin position="403"/>
        <end position="431"/>
    </location>
</feature>
<dbReference type="PANTHER" id="PTHR47143:SF1">
    <property type="entry name" value="ION_TRANS DOMAIN-CONTAINING PROTEIN"/>
    <property type="match status" value="1"/>
</dbReference>
<feature type="domain" description="Ion transport" evidence="15">
    <location>
        <begin position="703"/>
        <end position="907"/>
    </location>
</feature>
<evidence type="ECO:0000313" key="16">
    <source>
        <dbReference type="Proteomes" id="UP000046393"/>
    </source>
</evidence>
<evidence type="ECO:0000259" key="15">
    <source>
        <dbReference type="Pfam" id="PF00520"/>
    </source>
</evidence>
<dbReference type="PROSITE" id="PS50297">
    <property type="entry name" value="ANK_REP_REGION"/>
    <property type="match status" value="1"/>
</dbReference>
<evidence type="ECO:0000256" key="2">
    <source>
        <dbReference type="ARBA" id="ARBA00022448"/>
    </source>
</evidence>
<dbReference type="Gene3D" id="1.10.287.70">
    <property type="match status" value="1"/>
</dbReference>
<keyword evidence="8" id="KW-0406">Ion transport</keyword>
<evidence type="ECO:0000256" key="5">
    <source>
        <dbReference type="ARBA" id="ARBA00022737"/>
    </source>
</evidence>
<keyword evidence="4 14" id="KW-0812">Transmembrane</keyword>
<keyword evidence="6 14" id="KW-1133">Transmembrane helix</keyword>
<dbReference type="PANTHER" id="PTHR47143">
    <property type="entry name" value="TRANSIENT RECEPTOR POTENTIAL CATION CHANNEL PROTEIN PAINLESS"/>
    <property type="match status" value="1"/>
</dbReference>
<feature type="transmembrane region" description="Helical" evidence="14">
    <location>
        <begin position="777"/>
        <end position="801"/>
    </location>
</feature>
<accession>A0A0N5AQK9</accession>
<feature type="transmembrane region" description="Helical" evidence="14">
    <location>
        <begin position="701"/>
        <end position="722"/>
    </location>
</feature>
<feature type="repeat" description="ANK" evidence="12">
    <location>
        <begin position="436"/>
        <end position="468"/>
    </location>
</feature>
<evidence type="ECO:0000256" key="1">
    <source>
        <dbReference type="ARBA" id="ARBA00004141"/>
    </source>
</evidence>
<evidence type="ECO:0000256" key="4">
    <source>
        <dbReference type="ARBA" id="ARBA00022692"/>
    </source>
</evidence>
<dbReference type="GO" id="GO:1902495">
    <property type="term" value="C:transmembrane transporter complex"/>
    <property type="evidence" value="ECO:0007669"/>
    <property type="project" value="TreeGrafter"/>
</dbReference>
<evidence type="ECO:0000256" key="10">
    <source>
        <dbReference type="ARBA" id="ARBA00023180"/>
    </source>
</evidence>
<dbReference type="WBParaSite" id="SMUV_0000697801-mRNA-1">
    <property type="protein sequence ID" value="SMUV_0000697801-mRNA-1"/>
    <property type="gene ID" value="SMUV_0000697801"/>
</dbReference>
<dbReference type="AlphaFoldDB" id="A0A0N5AQK9"/>
<keyword evidence="9 14" id="KW-0472">Membrane</keyword>
<keyword evidence="11" id="KW-0407">Ion channel</keyword>
<dbReference type="SUPFAM" id="SSF81324">
    <property type="entry name" value="Voltage-gated potassium channels"/>
    <property type="match status" value="1"/>
</dbReference>
<keyword evidence="16" id="KW-1185">Reference proteome</keyword>
<evidence type="ECO:0000313" key="17">
    <source>
        <dbReference type="WBParaSite" id="SMUV_0000697801-mRNA-1"/>
    </source>
</evidence>
<evidence type="ECO:0000256" key="12">
    <source>
        <dbReference type="PROSITE-ProRule" id="PRU00023"/>
    </source>
</evidence>
<dbReference type="Pfam" id="PF00520">
    <property type="entry name" value="Ion_trans"/>
    <property type="match status" value="1"/>
</dbReference>
<sequence length="1068" mass="122092">MDVDDFDYPSDDEFDDSKGFDYPKNNLSFGTCAIRSPDKENLIGQFDRNLFEHLRSCIETGNFERFKERFEEAATEKKRALTNSGNLIRNFKNFKALNSGGHPVNEIELELTCLSSEDKVSLLHHACYCQKVKFIEYLVEKGANVSAAASNGDTPLHYLINSINDSDENISGETIISILNALNNADITIRNNKGETILDNAVESDRNIEITKAILQTFQSEIKKNKQELIGKNNKTILSYAVESDNWRTIDRLLAVFREYYSSQEASNEIQLIVETIVKKNFYNSLWILIYQGIDVKKICGDNVTGIAQSENSEECLRILEATKVTRLSETDANIIQRDIGRSCYNDAYKIALSIEEDKKQWENSTNSSKSFNNSLWHCVAVTGNIYKIDKCPNNGINSRNVSGYSPIEIAVLFKHLVFVKILLTKGAQLEPKLPRLSTALHFAAQYGLTHILKALVKKERDISCVDENGMTCLLVALKENNMDCCAVILQHNNWSEVVRISNAYLMSFEGKTIFQVLLQKAPDQLKIIFDNCIQKRFTDLHTFTMNYDYRFLKNSFSTCTKEILFYDITGKKKIYETTHLFDDNSFKDESDKSEPGEGGYGSEINRHPLKLLIKSERLDLLGHSLIDKMIDTKWKNSVARIFFYIRSIIYIMFLSVLVTFEIMTRDHRVEVLQQSKNYSDGLSMTAEMVYKAENVPNTSLYDGCSIILLVFCFFALAFKIIQNFTAGIRWDYITMENLFDVLLYSLTLIIVLLTYFGKFISLLVHKMLHALEGICLLLGILNILSTIRRLPTLGVFIVMFLEVVKRFLLCLPLLIVFIFGFGMLFYVIETEQEEFSNLLWSLAKTVVMIVGEIEYVDTVFHKHDGSQKNYKNGNPLIAIFIIAFIFIGIILLMNALIAFAAEVFTDGIKEKGELYRRKLQAEMILSLDRSLHDLEHIAKKLSPRLGEGLSKLQQRNRSFPDQVQLEERDYSDHQRFAENNDEELEDERYFYCPVLLSENINSINVQIEALSKKIDKMEVKLNRCEARRSNAAASSATPPLFVSDCSLPTALTYQPVINAFVRLLCQI</sequence>
<dbReference type="PROSITE" id="PS50088">
    <property type="entry name" value="ANK_REPEAT"/>
    <property type="match status" value="3"/>
</dbReference>
<feature type="transmembrane region" description="Helical" evidence="14">
    <location>
        <begin position="742"/>
        <end position="765"/>
    </location>
</feature>
<evidence type="ECO:0000256" key="7">
    <source>
        <dbReference type="ARBA" id="ARBA00023043"/>
    </source>
</evidence>
<dbReference type="Gene3D" id="1.25.40.20">
    <property type="entry name" value="Ankyrin repeat-containing domain"/>
    <property type="match status" value="2"/>
</dbReference>
<keyword evidence="13" id="KW-0175">Coiled coil</keyword>
<dbReference type="InterPro" id="IPR002110">
    <property type="entry name" value="Ankyrin_rpt"/>
</dbReference>
<comment type="subcellular location">
    <subcellularLocation>
        <location evidence="1">Membrane</location>
        <topology evidence="1">Multi-pass membrane protein</topology>
    </subcellularLocation>
</comment>
<evidence type="ECO:0000256" key="9">
    <source>
        <dbReference type="ARBA" id="ARBA00023136"/>
    </source>
</evidence>
<dbReference type="InterPro" id="IPR036770">
    <property type="entry name" value="Ankyrin_rpt-contain_sf"/>
</dbReference>
<keyword evidence="5" id="KW-0677">Repeat</keyword>
<organism evidence="16 17">
    <name type="scientific">Syphacia muris</name>
    <dbReference type="NCBI Taxonomy" id="451379"/>
    <lineage>
        <taxon>Eukaryota</taxon>
        <taxon>Metazoa</taxon>
        <taxon>Ecdysozoa</taxon>
        <taxon>Nematoda</taxon>
        <taxon>Chromadorea</taxon>
        <taxon>Rhabditida</taxon>
        <taxon>Spirurina</taxon>
        <taxon>Oxyuridomorpha</taxon>
        <taxon>Oxyuroidea</taxon>
        <taxon>Oxyuridae</taxon>
        <taxon>Syphacia</taxon>
    </lineage>
</organism>
<protein>
    <submittedName>
        <fullName evidence="17">Ion_trans domain-containing protein</fullName>
    </submittedName>
</protein>
<dbReference type="InterPro" id="IPR052076">
    <property type="entry name" value="TRP_cation_channel"/>
</dbReference>
<proteinExistence type="predicted"/>
<dbReference type="InterPro" id="IPR005821">
    <property type="entry name" value="Ion_trans_dom"/>
</dbReference>
<feature type="coiled-coil region" evidence="13">
    <location>
        <begin position="1001"/>
        <end position="1028"/>
    </location>
</feature>
<feature type="repeat" description="ANK" evidence="12">
    <location>
        <begin position="118"/>
        <end position="150"/>
    </location>
</feature>
<evidence type="ECO:0000256" key="8">
    <source>
        <dbReference type="ARBA" id="ARBA00023065"/>
    </source>
</evidence>
<feature type="transmembrane region" description="Helical" evidence="14">
    <location>
        <begin position="877"/>
        <end position="902"/>
    </location>
</feature>
<evidence type="ECO:0000256" key="14">
    <source>
        <dbReference type="SAM" id="Phobius"/>
    </source>
</evidence>
<evidence type="ECO:0000256" key="6">
    <source>
        <dbReference type="ARBA" id="ARBA00022989"/>
    </source>
</evidence>
<keyword evidence="2" id="KW-0813">Transport</keyword>
<evidence type="ECO:0000256" key="13">
    <source>
        <dbReference type="SAM" id="Coils"/>
    </source>
</evidence>
<keyword evidence="7 12" id="KW-0040">ANK repeat</keyword>
<feature type="transmembrane region" description="Helical" evidence="14">
    <location>
        <begin position="642"/>
        <end position="661"/>
    </location>
</feature>